<comment type="caution">
    <text evidence="2">The sequence shown here is derived from an EMBL/GenBank/DDBJ whole genome shotgun (WGS) entry which is preliminary data.</text>
</comment>
<dbReference type="Proteomes" id="UP001642409">
    <property type="component" value="Unassembled WGS sequence"/>
</dbReference>
<keyword evidence="4" id="KW-1185">Reference proteome</keyword>
<reference evidence="3 4" key="2">
    <citation type="submission" date="2024-07" db="EMBL/GenBank/DDBJ databases">
        <authorList>
            <person name="Akdeniz Z."/>
        </authorList>
    </citation>
    <scope>NUCLEOTIDE SEQUENCE [LARGE SCALE GENOMIC DNA]</scope>
</reference>
<dbReference type="EMBL" id="CATOUU010000822">
    <property type="protein sequence ID" value="CAI9951153.1"/>
    <property type="molecule type" value="Genomic_DNA"/>
</dbReference>
<evidence type="ECO:0000313" key="3">
    <source>
        <dbReference type="EMBL" id="CAL6030390.1"/>
    </source>
</evidence>
<dbReference type="AlphaFoldDB" id="A0AA86Q8R6"/>
<gene>
    <name evidence="3" type="ORF">HINF_LOCUS33267</name>
    <name evidence="2" type="ORF">HINF_LOCUS38798</name>
</gene>
<keyword evidence="1" id="KW-1133">Transmembrane helix</keyword>
<keyword evidence="1" id="KW-0472">Membrane</keyword>
<name>A0AA86Q8R6_9EUKA</name>
<evidence type="ECO:0000313" key="4">
    <source>
        <dbReference type="Proteomes" id="UP001642409"/>
    </source>
</evidence>
<feature type="transmembrane region" description="Helical" evidence="1">
    <location>
        <begin position="78"/>
        <end position="98"/>
    </location>
</feature>
<proteinExistence type="predicted"/>
<protein>
    <submittedName>
        <fullName evidence="3">Hypothetical_protein</fullName>
    </submittedName>
</protein>
<evidence type="ECO:0000313" key="2">
    <source>
        <dbReference type="EMBL" id="CAI9951153.1"/>
    </source>
</evidence>
<accession>A0AA86Q8R6</accession>
<sequence>MIYDTCISFCTNGFCGYQYIQKYNKYEFECIQNPKNIFNTYEFCQNNCLNNQCTKYYNSVHERHEYKCGSINHSNARYSLLVIVPIILVLLITMAVCIHKKRSNKKIQKRESVLLVENVQVGPVNILEQNKQTEAVAANE</sequence>
<keyword evidence="1" id="KW-0812">Transmembrane</keyword>
<dbReference type="EMBL" id="CAXDID020000115">
    <property type="protein sequence ID" value="CAL6030390.1"/>
    <property type="molecule type" value="Genomic_DNA"/>
</dbReference>
<reference evidence="2" key="1">
    <citation type="submission" date="2023-06" db="EMBL/GenBank/DDBJ databases">
        <authorList>
            <person name="Kurt Z."/>
        </authorList>
    </citation>
    <scope>NUCLEOTIDE SEQUENCE</scope>
</reference>
<organism evidence="2">
    <name type="scientific">Hexamita inflata</name>
    <dbReference type="NCBI Taxonomy" id="28002"/>
    <lineage>
        <taxon>Eukaryota</taxon>
        <taxon>Metamonada</taxon>
        <taxon>Diplomonadida</taxon>
        <taxon>Hexamitidae</taxon>
        <taxon>Hexamitinae</taxon>
        <taxon>Hexamita</taxon>
    </lineage>
</organism>
<evidence type="ECO:0000256" key="1">
    <source>
        <dbReference type="SAM" id="Phobius"/>
    </source>
</evidence>